<keyword evidence="5" id="KW-1185">Reference proteome</keyword>
<feature type="short sequence motif" description="HXTX 1" evidence="2">
    <location>
        <begin position="44"/>
        <end position="47"/>
    </location>
</feature>
<comment type="catalytic activity">
    <reaction evidence="2">
        <text>a 3'-end 2',3'-cyclophospho-ribonucleotide-RNA + H2O = a 3'-end 2'-phospho-ribonucleotide-RNA + H(+)</text>
        <dbReference type="Rhea" id="RHEA:11828"/>
        <dbReference type="Rhea" id="RHEA-COMP:10464"/>
        <dbReference type="Rhea" id="RHEA-COMP:17353"/>
        <dbReference type="ChEBI" id="CHEBI:15377"/>
        <dbReference type="ChEBI" id="CHEBI:15378"/>
        <dbReference type="ChEBI" id="CHEBI:83064"/>
        <dbReference type="ChEBI" id="CHEBI:173113"/>
        <dbReference type="EC" id="3.1.4.58"/>
    </reaction>
</comment>
<dbReference type="EMBL" id="RBZO01000020">
    <property type="protein sequence ID" value="RKQ14534.1"/>
    <property type="molecule type" value="Genomic_DNA"/>
</dbReference>
<dbReference type="InterPro" id="IPR009097">
    <property type="entry name" value="Cyclic_Pdiesterase"/>
</dbReference>
<dbReference type="PANTHER" id="PTHR35561:SF1">
    <property type="entry name" value="RNA 2',3'-CYCLIC PHOSPHODIESTERASE"/>
    <property type="match status" value="1"/>
</dbReference>
<evidence type="ECO:0000313" key="4">
    <source>
        <dbReference type="EMBL" id="RKQ14534.1"/>
    </source>
</evidence>
<accession>A0A494YXV7</accession>
<comment type="caution">
    <text evidence="4">The sequence shown here is derived from an EMBL/GenBank/DDBJ whole genome shotgun (WGS) entry which is preliminary data.</text>
</comment>
<gene>
    <name evidence="4" type="primary">thpR</name>
    <name evidence="4" type="ORF">D8M05_12940</name>
</gene>
<evidence type="ECO:0000259" key="3">
    <source>
        <dbReference type="Pfam" id="PF10469"/>
    </source>
</evidence>
<dbReference type="NCBIfam" id="TIGR02258">
    <property type="entry name" value="2_5_ligase"/>
    <property type="match status" value="1"/>
</dbReference>
<keyword evidence="1 2" id="KW-0378">Hydrolase</keyword>
<feature type="active site" description="Proton acceptor" evidence="2">
    <location>
        <position position="129"/>
    </location>
</feature>
<dbReference type="SUPFAM" id="SSF55144">
    <property type="entry name" value="LigT-like"/>
    <property type="match status" value="1"/>
</dbReference>
<feature type="short sequence motif" description="HXTX 2" evidence="2">
    <location>
        <begin position="129"/>
        <end position="132"/>
    </location>
</feature>
<dbReference type="Pfam" id="PF10469">
    <property type="entry name" value="AKAP7_NLS"/>
    <property type="match status" value="1"/>
</dbReference>
<evidence type="ECO:0000313" key="5">
    <source>
        <dbReference type="Proteomes" id="UP000281813"/>
    </source>
</evidence>
<dbReference type="GO" id="GO:0004113">
    <property type="term" value="F:2',3'-cyclic-nucleotide 3'-phosphodiesterase activity"/>
    <property type="evidence" value="ECO:0007669"/>
    <property type="project" value="InterPro"/>
</dbReference>
<dbReference type="GO" id="GO:0008664">
    <property type="term" value="F:RNA 2',3'-cyclic 3'-phosphodiesterase activity"/>
    <property type="evidence" value="ECO:0007669"/>
    <property type="project" value="UniProtKB-EC"/>
</dbReference>
<comment type="similarity">
    <text evidence="2">Belongs to the 2H phosphoesterase superfamily. ThpR family.</text>
</comment>
<evidence type="ECO:0000256" key="1">
    <source>
        <dbReference type="ARBA" id="ARBA00022801"/>
    </source>
</evidence>
<dbReference type="Proteomes" id="UP000281813">
    <property type="component" value="Unassembled WGS sequence"/>
</dbReference>
<dbReference type="HAMAP" id="MF_01940">
    <property type="entry name" value="RNA_CPDase"/>
    <property type="match status" value="1"/>
</dbReference>
<organism evidence="4 5">
    <name type="scientific">Oceanobacillus bengalensis</name>
    <dbReference type="NCBI Taxonomy" id="1435466"/>
    <lineage>
        <taxon>Bacteria</taxon>
        <taxon>Bacillati</taxon>
        <taxon>Bacillota</taxon>
        <taxon>Bacilli</taxon>
        <taxon>Bacillales</taxon>
        <taxon>Bacillaceae</taxon>
        <taxon>Oceanobacillus</taxon>
    </lineage>
</organism>
<protein>
    <recommendedName>
        <fullName evidence="2">RNA 2',3'-cyclic phosphodiesterase</fullName>
        <shortName evidence="2">RNA 2',3'-CPDase</shortName>
        <ecNumber evidence="2">3.1.4.58</ecNumber>
    </recommendedName>
</protein>
<proteinExistence type="inferred from homology"/>
<dbReference type="EC" id="3.1.4.58" evidence="2"/>
<dbReference type="AlphaFoldDB" id="A0A494YXV7"/>
<feature type="domain" description="A-kinase anchor protein 7-like phosphoesterase" evidence="3">
    <location>
        <begin position="5"/>
        <end position="186"/>
    </location>
</feature>
<dbReference type="RefSeq" id="WP_121132461.1">
    <property type="nucleotide sequence ID" value="NZ_RBZO01000020.1"/>
</dbReference>
<dbReference type="Gene3D" id="3.90.1140.10">
    <property type="entry name" value="Cyclic phosphodiesterase"/>
    <property type="match status" value="1"/>
</dbReference>
<evidence type="ECO:0000256" key="2">
    <source>
        <dbReference type="HAMAP-Rule" id="MF_01940"/>
    </source>
</evidence>
<dbReference type="InterPro" id="IPR004175">
    <property type="entry name" value="RNA_CPDase"/>
</dbReference>
<name>A0A494YXV7_9BACI</name>
<reference evidence="4 5" key="1">
    <citation type="journal article" date="2015" name="Antonie Van Leeuwenhoek">
        <title>Oceanobacillus bengalensis sp. nov., a bacterium isolated from seawater of the Bay of Bengal.</title>
        <authorList>
            <person name="Yongchang O."/>
            <person name="Xiang W."/>
            <person name="Wang G."/>
        </authorList>
    </citation>
    <scope>NUCLEOTIDE SEQUENCE [LARGE SCALE GENOMIC DNA]</scope>
    <source>
        <strain evidence="4 5">MCCC 1K00260</strain>
    </source>
</reference>
<sequence length="188" mass="22145">MGGSPHYFIAILLPEELQEYFSIWQSVLREKLPYKQWYNKRDFHITLKFLGAVDNDKLQELDKKLQGIKMLNAFHVNVGSIGTFGNPKTPRVLWSGVEKTDTLSQLAQIVEEYAVQLGFSKENRAYTPHITLAKKWAGNQVTRYDEILSEMKNKYTTKEKMLVHEVILFQIHPNREQKYEIIRRYPLR</sequence>
<feature type="active site" description="Proton donor" evidence="2">
    <location>
        <position position="44"/>
    </location>
</feature>
<dbReference type="InterPro" id="IPR019510">
    <property type="entry name" value="AKAP7-like_phosphoesterase"/>
</dbReference>
<dbReference type="OrthoDB" id="9789350at2"/>
<dbReference type="PANTHER" id="PTHR35561">
    <property type="entry name" value="RNA 2',3'-CYCLIC PHOSPHODIESTERASE"/>
    <property type="match status" value="1"/>
</dbReference>
<comment type="function">
    <text evidence="2">Hydrolyzes RNA 2',3'-cyclic phosphodiester to an RNA 2'-phosphomonoester.</text>
</comment>